<proteinExistence type="predicted"/>
<dbReference type="RefSeq" id="WP_094238056.1">
    <property type="nucleotide sequence ID" value="NZ_CP022657.1"/>
</dbReference>
<dbReference type="KEGG" id="tab:CIG75_19035"/>
<organism evidence="1 2">
    <name type="scientific">Tumebacillus algifaecis</name>
    <dbReference type="NCBI Taxonomy" id="1214604"/>
    <lineage>
        <taxon>Bacteria</taxon>
        <taxon>Bacillati</taxon>
        <taxon>Bacillota</taxon>
        <taxon>Bacilli</taxon>
        <taxon>Bacillales</taxon>
        <taxon>Alicyclobacillaceae</taxon>
        <taxon>Tumebacillus</taxon>
    </lineage>
</organism>
<name>A0A223D5E9_9BACL</name>
<dbReference type="Pfam" id="PF05133">
    <property type="entry name" value="SPP1_portal"/>
    <property type="match status" value="1"/>
</dbReference>
<dbReference type="InterPro" id="IPR021145">
    <property type="entry name" value="Portal_protein_SPP1_Gp6-like"/>
</dbReference>
<keyword evidence="2" id="KW-1185">Reference proteome</keyword>
<dbReference type="Proteomes" id="UP000214688">
    <property type="component" value="Chromosome"/>
</dbReference>
<reference evidence="1 2" key="1">
    <citation type="journal article" date="2015" name="Int. J. Syst. Evol. Microbiol.">
        <title>Tumebacillus algifaecis sp. nov., isolated from decomposing algal scum.</title>
        <authorList>
            <person name="Wu Y.F."/>
            <person name="Zhang B."/>
            <person name="Xing P."/>
            <person name="Wu Q.L."/>
            <person name="Liu S.J."/>
        </authorList>
    </citation>
    <scope>NUCLEOTIDE SEQUENCE [LARGE SCALE GENOMIC DNA]</scope>
    <source>
        <strain evidence="1 2">THMBR28</strain>
    </source>
</reference>
<protein>
    <submittedName>
        <fullName evidence="1">Phage portal protein</fullName>
    </submittedName>
</protein>
<dbReference type="InterPro" id="IPR006428">
    <property type="entry name" value="Portal_SPP1-type"/>
</dbReference>
<dbReference type="OrthoDB" id="1697867at2"/>
<dbReference type="EMBL" id="CP022657">
    <property type="protein sequence ID" value="ASS76829.1"/>
    <property type="molecule type" value="Genomic_DNA"/>
</dbReference>
<sequence length="482" mass="55318">MATETQRLSEIIAANAPLSLEQIIKLEIDEWKRSEHLKWMQEGRRYYRVDHEIRSRKRMMIGEGGMLQENKNLSNRKLIHSFVRKLVDQKIGYLLSKPISIQTGEKVYAELLADIFDKPFLRTMKNVGKDSISAGIGWLQVYYDENGILSFKRHRPEEIIPLWRDAEHTELDAVIRVYDVEQYVSSKKQTVTKVEFWDLRGVRRYTLNPPGLVSGVSGLVPDEDMPESGHFIVSQGDDDEVQTNWERIPFVPFKYNDDELPLIAALKSLVDEYDLQTSDNANNIADSPNSILVLKDYDGQDLGEFRRNLSQVRAIKVSGERGGVEPLSIDLNTDALEKHLDRIRKDIYEFGRGVDTQAERLGNSPSGEALKFLYQDLDLDANDIENEFQASLEQLLWFVDRHIFNTAGRDYSDEQVDFIFNRDIMINETEAVNNVRNSAGTVSEETLVANHPFVTDVSLELERLRKQRQSELDDPYAGGDEA</sequence>
<gene>
    <name evidence="1" type="ORF">CIG75_19035</name>
</gene>
<accession>A0A223D5E9</accession>
<evidence type="ECO:0000313" key="1">
    <source>
        <dbReference type="EMBL" id="ASS76829.1"/>
    </source>
</evidence>
<dbReference type="AlphaFoldDB" id="A0A223D5E9"/>
<evidence type="ECO:0000313" key="2">
    <source>
        <dbReference type="Proteomes" id="UP000214688"/>
    </source>
</evidence>
<dbReference type="NCBIfam" id="TIGR01538">
    <property type="entry name" value="portal_SPP1"/>
    <property type="match status" value="1"/>
</dbReference>